<evidence type="ECO:0000313" key="3">
    <source>
        <dbReference type="Proteomes" id="UP001071777"/>
    </source>
</evidence>
<organism evidence="2 3">
    <name type="scientific">Cryptosporidium canis</name>
    <dbReference type="NCBI Taxonomy" id="195482"/>
    <lineage>
        <taxon>Eukaryota</taxon>
        <taxon>Sar</taxon>
        <taxon>Alveolata</taxon>
        <taxon>Apicomplexa</taxon>
        <taxon>Conoidasida</taxon>
        <taxon>Coccidia</taxon>
        <taxon>Eucoccidiorida</taxon>
        <taxon>Eimeriorina</taxon>
        <taxon>Cryptosporidiidae</taxon>
        <taxon>Cryptosporidium</taxon>
    </lineage>
</organism>
<comment type="caution">
    <text evidence="2">The sequence shown here is derived from an EMBL/GenBank/DDBJ whole genome shotgun (WGS) entry which is preliminary data.</text>
</comment>
<protein>
    <recommendedName>
        <fullName evidence="4">Signal peptide-containing protein</fullName>
    </recommendedName>
</protein>
<keyword evidence="1" id="KW-0732">Signal</keyword>
<evidence type="ECO:0000313" key="2">
    <source>
        <dbReference type="EMBL" id="KAJ1613180.1"/>
    </source>
</evidence>
<feature type="signal peptide" evidence="1">
    <location>
        <begin position="1"/>
        <end position="22"/>
    </location>
</feature>
<evidence type="ECO:0000256" key="1">
    <source>
        <dbReference type="SAM" id="SignalP"/>
    </source>
</evidence>
<accession>A0ABQ8P924</accession>
<gene>
    <name evidence="2" type="ORF">OJ252_1075</name>
</gene>
<reference evidence="2" key="1">
    <citation type="submission" date="2022-10" db="EMBL/GenBank/DDBJ databases">
        <title>Adaptive evolution leads to modifications in subtelomeric GC content in a zoonotic Cryptosporidium species.</title>
        <authorList>
            <person name="Li J."/>
            <person name="Feng Y."/>
            <person name="Xiao L."/>
        </authorList>
    </citation>
    <scope>NUCLEOTIDE SEQUENCE</scope>
    <source>
        <strain evidence="2">25894</strain>
    </source>
</reference>
<dbReference type="Proteomes" id="UP001071777">
    <property type="component" value="Unassembled WGS sequence"/>
</dbReference>
<dbReference type="EMBL" id="JAPCXB010000038">
    <property type="protein sequence ID" value="KAJ1613180.1"/>
    <property type="molecule type" value="Genomic_DNA"/>
</dbReference>
<feature type="chain" id="PRO_5045831296" description="Signal peptide-containing protein" evidence="1">
    <location>
        <begin position="23"/>
        <end position="173"/>
    </location>
</feature>
<evidence type="ECO:0008006" key="4">
    <source>
        <dbReference type="Google" id="ProtNLM"/>
    </source>
</evidence>
<proteinExistence type="predicted"/>
<name>A0ABQ8P924_9CRYT</name>
<keyword evidence="3" id="KW-1185">Reference proteome</keyword>
<sequence>MKVSALLVILVIQGLLLTRVNSCEMDNLDINDEESCKDSFLDISEAISLDQFETLRLDGLVFDSIGFIIDKIRQEFEKEHKKYLIKSQESMTFINGISVDERINNYLENSNIISGEEIKEGVLQILKNYRRSEKGNNLNSSNRFIHSEILEDHFITPPIHGFIHLDILPNENI</sequence>